<accession>A0A4R6TDX8</accession>
<dbReference type="AlphaFoldDB" id="A0A4R6TDX8"/>
<dbReference type="RefSeq" id="WP_133554118.1">
    <property type="nucleotide sequence ID" value="NZ_SNYF01000005.1"/>
</dbReference>
<evidence type="ECO:0000259" key="1">
    <source>
        <dbReference type="Pfam" id="PF13320"/>
    </source>
</evidence>
<dbReference type="Proteomes" id="UP000294535">
    <property type="component" value="Unassembled WGS sequence"/>
</dbReference>
<name>A0A4R6TDX8_9BACT</name>
<evidence type="ECO:0000313" key="2">
    <source>
        <dbReference type="EMBL" id="TDQ19634.1"/>
    </source>
</evidence>
<reference evidence="2 3" key="1">
    <citation type="submission" date="2019-03" db="EMBL/GenBank/DDBJ databases">
        <title>Genomic Encyclopedia of Type Strains, Phase III (KMG-III): the genomes of soil and plant-associated and newly described type strains.</title>
        <authorList>
            <person name="Whitman W."/>
        </authorList>
    </citation>
    <scope>NUCLEOTIDE SEQUENCE [LARGE SCALE GENOMIC DNA]</scope>
    <source>
        <strain evidence="2 3">CECT 8446</strain>
    </source>
</reference>
<dbReference type="Pfam" id="PF13320">
    <property type="entry name" value="GH123_cat"/>
    <property type="match status" value="1"/>
</dbReference>
<gene>
    <name evidence="2" type="ORF">DFQ04_1458</name>
</gene>
<dbReference type="InterPro" id="IPR025150">
    <property type="entry name" value="GH123_cat"/>
</dbReference>
<organism evidence="2 3">
    <name type="scientific">Algoriphagus boseongensis</name>
    <dbReference type="NCBI Taxonomy" id="1442587"/>
    <lineage>
        <taxon>Bacteria</taxon>
        <taxon>Pseudomonadati</taxon>
        <taxon>Bacteroidota</taxon>
        <taxon>Cytophagia</taxon>
        <taxon>Cytophagales</taxon>
        <taxon>Cyclobacteriaceae</taxon>
        <taxon>Algoriphagus</taxon>
    </lineage>
</organism>
<dbReference type="EMBL" id="SNYF01000005">
    <property type="protein sequence ID" value="TDQ19634.1"/>
    <property type="molecule type" value="Genomic_DNA"/>
</dbReference>
<proteinExistence type="predicted"/>
<sequence length="531" mass="61576">MKKILIFLVVGIFGNLFYSHAQKAQIYNLEKLYSPVVGDGNFSVWREESVLIPIRFDSKDLSAVSITYEGPNSQVEFYKLHEVWADFSAGNCGETKTQGTFEKVKVPDRAELMTGNSFNPDSENQWILLSLRLNQEVPAGSQSYKITFTQKQKKSEVKGSLSIRDRSLEGISGLDFYSDFWQFPVAMADFYKTKPWSASHWKEVERMFDQLGAINQHSITAFVFWDLYNTRIRPLDEMLIQVKKLPQGEYRYDYSTFDKYIQTAIDRGISDQISIHNLFPWNGFLFYFDETKGEVVSIQTQPGTPEYQEFWKPLLVDLEKHLKEKNWLDKAVLFVDERDPNQTLALAQWVKSIAPGFKMGFSGDFYPFLSPWMDDYSTPVNVVLDPAELSKRILSSQKTSIYTSCFEQPNQPNFLLTSDLRDIYFLTQLSNTRGYNGFLRWAFNLWSSEIENSAIYSDLPSGDAHLVYPNGQVSIRYLVLRDALEEIKKFKLLGKLSYPGDMVNATNRYFLINIEEERYQMVRALKNYLNE</sequence>
<protein>
    <submittedName>
        <fullName evidence="2">Uncharacterized protein DUF4091</fullName>
    </submittedName>
</protein>
<dbReference type="SUPFAM" id="SSF51445">
    <property type="entry name" value="(Trans)glycosidases"/>
    <property type="match status" value="1"/>
</dbReference>
<dbReference type="OrthoDB" id="197680at2"/>
<comment type="caution">
    <text evidence="2">The sequence shown here is derived from an EMBL/GenBank/DDBJ whole genome shotgun (WGS) entry which is preliminary data.</text>
</comment>
<feature type="domain" description="Glycoside hydrolase 123 catalytic" evidence="1">
    <location>
        <begin position="181"/>
        <end position="493"/>
    </location>
</feature>
<evidence type="ECO:0000313" key="3">
    <source>
        <dbReference type="Proteomes" id="UP000294535"/>
    </source>
</evidence>
<keyword evidence="3" id="KW-1185">Reference proteome</keyword>
<dbReference type="InterPro" id="IPR017853">
    <property type="entry name" value="GH"/>
</dbReference>